<accession>A0A6S7KJN2</accession>
<reference evidence="2" key="1">
    <citation type="submission" date="2020-04" db="EMBL/GenBank/DDBJ databases">
        <authorList>
            <person name="Alioto T."/>
            <person name="Alioto T."/>
            <person name="Gomez Garrido J."/>
        </authorList>
    </citation>
    <scope>NUCLEOTIDE SEQUENCE</scope>
    <source>
        <strain evidence="2">A484AB</strain>
    </source>
</reference>
<organism evidence="2 3">
    <name type="scientific">Paramuricea clavata</name>
    <name type="common">Red gorgonian</name>
    <name type="synonym">Violescent sea-whip</name>
    <dbReference type="NCBI Taxonomy" id="317549"/>
    <lineage>
        <taxon>Eukaryota</taxon>
        <taxon>Metazoa</taxon>
        <taxon>Cnidaria</taxon>
        <taxon>Anthozoa</taxon>
        <taxon>Octocorallia</taxon>
        <taxon>Malacalcyonacea</taxon>
        <taxon>Plexauridae</taxon>
        <taxon>Paramuricea</taxon>
    </lineage>
</organism>
<dbReference type="EMBL" id="CACRXK020014840">
    <property type="protein sequence ID" value="CAB4027502.1"/>
    <property type="molecule type" value="Genomic_DNA"/>
</dbReference>
<feature type="compositionally biased region" description="Low complexity" evidence="1">
    <location>
        <begin position="110"/>
        <end position="123"/>
    </location>
</feature>
<name>A0A6S7KJN2_PARCT</name>
<evidence type="ECO:0000313" key="2">
    <source>
        <dbReference type="EMBL" id="CAB4027502.1"/>
    </source>
</evidence>
<evidence type="ECO:0000313" key="3">
    <source>
        <dbReference type="Proteomes" id="UP001152795"/>
    </source>
</evidence>
<feature type="compositionally biased region" description="Polar residues" evidence="1">
    <location>
        <begin position="133"/>
        <end position="152"/>
    </location>
</feature>
<feature type="region of interest" description="Disordered" evidence="1">
    <location>
        <begin position="55"/>
        <end position="172"/>
    </location>
</feature>
<dbReference type="Proteomes" id="UP001152795">
    <property type="component" value="Unassembled WGS sequence"/>
</dbReference>
<proteinExistence type="predicted"/>
<sequence length="172" mass="18443">MSCFEISNLKKKIAFLEGEELANSSMNMQIIHLQRDNSSLIKTVEMLSKQLLNLSEGKGETPPNIPSVNLDKTNVLDPTSKACEKKKKKRQRKNKGKENKLLQRIPPPSDASSSGDASSPRDASLPRDASSPGDASSPNDALSPSGGSSPNNYLPPDKNIAGANATQEVNVT</sequence>
<comment type="caution">
    <text evidence="2">The sequence shown here is derived from an EMBL/GenBank/DDBJ whole genome shotgun (WGS) entry which is preliminary data.</text>
</comment>
<dbReference type="AlphaFoldDB" id="A0A6S7KJN2"/>
<keyword evidence="3" id="KW-1185">Reference proteome</keyword>
<feature type="compositionally biased region" description="Basic residues" evidence="1">
    <location>
        <begin position="84"/>
        <end position="95"/>
    </location>
</feature>
<protein>
    <submittedName>
        <fullName evidence="2">Uncharacterized protein</fullName>
    </submittedName>
</protein>
<feature type="non-terminal residue" evidence="2">
    <location>
        <position position="172"/>
    </location>
</feature>
<gene>
    <name evidence="2" type="ORF">PACLA_8A079194</name>
</gene>
<evidence type="ECO:0000256" key="1">
    <source>
        <dbReference type="SAM" id="MobiDB-lite"/>
    </source>
</evidence>